<accession>A0ABQ9GRQ3</accession>
<feature type="compositionally biased region" description="Basic and acidic residues" evidence="1">
    <location>
        <begin position="505"/>
        <end position="560"/>
    </location>
</feature>
<feature type="compositionally biased region" description="Polar residues" evidence="1">
    <location>
        <begin position="316"/>
        <end position="328"/>
    </location>
</feature>
<feature type="region of interest" description="Disordered" evidence="1">
    <location>
        <begin position="195"/>
        <end position="214"/>
    </location>
</feature>
<evidence type="ECO:0000313" key="2">
    <source>
        <dbReference type="EMBL" id="KAJ8874687.1"/>
    </source>
</evidence>
<evidence type="ECO:0000313" key="3">
    <source>
        <dbReference type="Proteomes" id="UP001159363"/>
    </source>
</evidence>
<dbReference type="EMBL" id="JARBHB010000010">
    <property type="protein sequence ID" value="KAJ8874687.1"/>
    <property type="molecule type" value="Genomic_DNA"/>
</dbReference>
<gene>
    <name evidence="2" type="ORF">PR048_025553</name>
</gene>
<organism evidence="2 3">
    <name type="scientific">Dryococelus australis</name>
    <dbReference type="NCBI Taxonomy" id="614101"/>
    <lineage>
        <taxon>Eukaryota</taxon>
        <taxon>Metazoa</taxon>
        <taxon>Ecdysozoa</taxon>
        <taxon>Arthropoda</taxon>
        <taxon>Hexapoda</taxon>
        <taxon>Insecta</taxon>
        <taxon>Pterygota</taxon>
        <taxon>Neoptera</taxon>
        <taxon>Polyneoptera</taxon>
        <taxon>Phasmatodea</taxon>
        <taxon>Verophasmatodea</taxon>
        <taxon>Anareolatae</taxon>
        <taxon>Phasmatidae</taxon>
        <taxon>Eurycanthinae</taxon>
        <taxon>Dryococelus</taxon>
    </lineage>
</organism>
<dbReference type="PANTHER" id="PTHR19303">
    <property type="entry name" value="TRANSPOSON"/>
    <property type="match status" value="1"/>
</dbReference>
<dbReference type="Proteomes" id="UP001159363">
    <property type="component" value="Chromosome 9"/>
</dbReference>
<feature type="compositionally biased region" description="Acidic residues" evidence="1">
    <location>
        <begin position="203"/>
        <end position="214"/>
    </location>
</feature>
<dbReference type="PANTHER" id="PTHR19303:SF73">
    <property type="entry name" value="PROTEIN PDC2"/>
    <property type="match status" value="1"/>
</dbReference>
<comment type="caution">
    <text evidence="2">The sequence shown here is derived from an EMBL/GenBank/DDBJ whole genome shotgun (WGS) entry which is preliminary data.</text>
</comment>
<proteinExistence type="predicted"/>
<sequence length="909" mass="100928">MKNLCVELDGLIKFKLRHNITFGKVSGEARGINTETSTEWLSTVWPSIREGYADKDVFNADETGIFFRLTPDRTLKFKGENCVGGKLSKEWITALVCANAGGSEKRKLLHIATYGSGSHKEPEMSLPHTDIVKNCRERREDARTQLHCWMQYNSLKTHGDEELQKQFRTVSGMWESYDDIVTTEAQTDDNIVSEVKKDRTEENSEEEDEGGEEFFEVPTPTVSDALEAIRVCNLFYESRRGSSEIMTQIMDIELNFGSVCWASDRKQMRITDYWRRAVLKLRGDQLVKRSWSPIEKVVNPVGTVVTVLQSDDEDCSTVQGTQESVPSLSSITDHATSNSSSSSPGCGSIGAAHQEGVVGRSEHVLTHKELVSLHAREENASSECIELDKDLSAAVVVNVDSGAVRAAQKKQQCTSAVGSSGKFETPYRIKKHVVQKEECSSSSVGGNKCGHLAREGVEVPGRDLSLVQEPAGQQLTVVRAVGISDGCKDMVGTQQFAVLGELQQETRKSKRENDATTKDGVENIVKRKEASTRHCDVHTKEETKVDDSKLKKNKKNDGKSKPIKTCSEKNGGNLGIEFAKIKCAEKSSDESCVEDVNAIKKPVNVQLFCKNKLDFNCRWLSKCRLGVHEPGSSVEISPGSQETYKDGFTVAVEANKTLHEIPKTKSEQGNVETDESYRSFLATTIYSKPMNLKIKERTEFPDNESVVRSSSSNDATIRYPSPGKASEECLVISTLPDVWENNSAAHVYTMQCLVTATQECDSLLAKSSDIILRPSQEHLHIVAFSVGGKFIGGTCGRVLHQTACLNNLCDVRQSVFLLAVLGEGQHLCQPKLEHELFRQYDDTRCMCFQRLFTTKLQHVHKHDYQVEVRFVRIDSLLPVCTPVSVFELSSQLVVCVCLRSCNGGWLAVC</sequence>
<dbReference type="InterPro" id="IPR050863">
    <property type="entry name" value="CenT-Element_Derived"/>
</dbReference>
<name>A0ABQ9GRQ3_9NEOP</name>
<reference evidence="2 3" key="1">
    <citation type="submission" date="2023-02" db="EMBL/GenBank/DDBJ databases">
        <title>LHISI_Scaffold_Assembly.</title>
        <authorList>
            <person name="Stuart O.P."/>
            <person name="Cleave R."/>
            <person name="Magrath M.J.L."/>
            <person name="Mikheyev A.S."/>
        </authorList>
    </citation>
    <scope>NUCLEOTIDE SEQUENCE [LARGE SCALE GENOMIC DNA]</scope>
    <source>
        <strain evidence="2">Daus_M_001</strain>
        <tissue evidence="2">Leg muscle</tissue>
    </source>
</reference>
<evidence type="ECO:0008006" key="4">
    <source>
        <dbReference type="Google" id="ProtNLM"/>
    </source>
</evidence>
<feature type="compositionally biased region" description="Low complexity" evidence="1">
    <location>
        <begin position="329"/>
        <end position="351"/>
    </location>
</feature>
<feature type="region of interest" description="Disordered" evidence="1">
    <location>
        <begin position="315"/>
        <end position="351"/>
    </location>
</feature>
<keyword evidence="3" id="KW-1185">Reference proteome</keyword>
<protein>
    <recommendedName>
        <fullName evidence="4">DDE-1 domain-containing protein</fullName>
    </recommendedName>
</protein>
<evidence type="ECO:0000256" key="1">
    <source>
        <dbReference type="SAM" id="MobiDB-lite"/>
    </source>
</evidence>
<feature type="region of interest" description="Disordered" evidence="1">
    <location>
        <begin position="505"/>
        <end position="566"/>
    </location>
</feature>